<dbReference type="RefSeq" id="WP_194424125.1">
    <property type="nucleotide sequence ID" value="NZ_BAAAPT010000001.1"/>
</dbReference>
<evidence type="ECO:0000313" key="10">
    <source>
        <dbReference type="Proteomes" id="UP001291912"/>
    </source>
</evidence>
<dbReference type="InterPro" id="IPR003501">
    <property type="entry name" value="PTS_EIIB_2/3"/>
</dbReference>
<dbReference type="Gene3D" id="3.40.50.2300">
    <property type="match status" value="1"/>
</dbReference>
<dbReference type="InterPro" id="IPR051819">
    <property type="entry name" value="PTS_sugar-specific_EIIB"/>
</dbReference>
<keyword evidence="5" id="KW-0598">Phosphotransferase system</keyword>
<organism evidence="9 10">
    <name type="scientific">Microbacterium aquimaris</name>
    <dbReference type="NCBI Taxonomy" id="459816"/>
    <lineage>
        <taxon>Bacteria</taxon>
        <taxon>Bacillati</taxon>
        <taxon>Actinomycetota</taxon>
        <taxon>Actinomycetes</taxon>
        <taxon>Micrococcales</taxon>
        <taxon>Microbacteriaceae</taxon>
        <taxon>Microbacterium</taxon>
    </lineage>
</organism>
<keyword evidence="6" id="KW-0418">Kinase</keyword>
<dbReference type="PANTHER" id="PTHR34581">
    <property type="entry name" value="PTS SYSTEM N,N'-DIACETYLCHITOBIOSE-SPECIFIC EIIB COMPONENT"/>
    <property type="match status" value="1"/>
</dbReference>
<gene>
    <name evidence="9" type="ORF">R2Q92_06670</name>
</gene>
<dbReference type="InterPro" id="IPR013012">
    <property type="entry name" value="PTS_EIIB_3"/>
</dbReference>
<reference evidence="9 10" key="1">
    <citation type="submission" date="2023-10" db="EMBL/GenBank/DDBJ databases">
        <title>Microbacterium xanthum sp. nov., isolated from seaweed.</title>
        <authorList>
            <person name="Lee S.D."/>
        </authorList>
    </citation>
    <scope>NUCLEOTIDE SEQUENCE [LARGE SCALE GENOMIC DNA]</scope>
    <source>
        <strain evidence="9 10">KCTC 19124</strain>
    </source>
</reference>
<dbReference type="Proteomes" id="UP001291912">
    <property type="component" value="Unassembled WGS sequence"/>
</dbReference>
<evidence type="ECO:0000256" key="4">
    <source>
        <dbReference type="ARBA" id="ARBA00022679"/>
    </source>
</evidence>
<keyword evidence="2" id="KW-0597">Phosphoprotein</keyword>
<keyword evidence="4" id="KW-0808">Transferase</keyword>
<comment type="caution">
    <text evidence="9">The sequence shown here is derived from an EMBL/GenBank/DDBJ whole genome shotgun (WGS) entry which is preliminary data.</text>
</comment>
<evidence type="ECO:0000256" key="3">
    <source>
        <dbReference type="ARBA" id="ARBA00022597"/>
    </source>
</evidence>
<evidence type="ECO:0000256" key="1">
    <source>
        <dbReference type="ARBA" id="ARBA00022448"/>
    </source>
</evidence>
<keyword evidence="1" id="KW-0813">Transport</keyword>
<feature type="domain" description="PTS EIIB type-3" evidence="8">
    <location>
        <begin position="1"/>
        <end position="101"/>
    </location>
</feature>
<evidence type="ECO:0000256" key="5">
    <source>
        <dbReference type="ARBA" id="ARBA00022683"/>
    </source>
</evidence>
<evidence type="ECO:0000256" key="2">
    <source>
        <dbReference type="ARBA" id="ARBA00022553"/>
    </source>
</evidence>
<feature type="modified residue" description="Phosphocysteine; by EIIA" evidence="7">
    <location>
        <position position="7"/>
    </location>
</feature>
<name>A0ABU5N604_9MICO</name>
<dbReference type="SUPFAM" id="SSF52794">
    <property type="entry name" value="PTS system IIB component-like"/>
    <property type="match status" value="1"/>
</dbReference>
<dbReference type="PROSITE" id="PS51100">
    <property type="entry name" value="PTS_EIIB_TYPE_3"/>
    <property type="match status" value="1"/>
</dbReference>
<protein>
    <submittedName>
        <fullName evidence="9">PTS sugar transporter</fullName>
    </submittedName>
</protein>
<keyword evidence="10" id="KW-1185">Reference proteome</keyword>
<evidence type="ECO:0000259" key="8">
    <source>
        <dbReference type="PROSITE" id="PS51100"/>
    </source>
</evidence>
<dbReference type="InterPro" id="IPR036095">
    <property type="entry name" value="PTS_EIIB-like_sf"/>
</dbReference>
<evidence type="ECO:0000256" key="6">
    <source>
        <dbReference type="ARBA" id="ARBA00022777"/>
    </source>
</evidence>
<proteinExistence type="predicted"/>
<dbReference type="Pfam" id="PF02302">
    <property type="entry name" value="PTS_IIB"/>
    <property type="match status" value="1"/>
</dbReference>
<keyword evidence="3 9" id="KW-0762">Sugar transport</keyword>
<dbReference type="EMBL" id="JAWJYN010000001">
    <property type="protein sequence ID" value="MDZ8161518.1"/>
    <property type="molecule type" value="Genomic_DNA"/>
</dbReference>
<evidence type="ECO:0000313" key="9">
    <source>
        <dbReference type="EMBL" id="MDZ8161518.1"/>
    </source>
</evidence>
<dbReference type="PANTHER" id="PTHR34581:SF2">
    <property type="entry name" value="PTS SYSTEM N,N'-DIACETYLCHITOBIOSE-SPECIFIC EIIB COMPONENT"/>
    <property type="match status" value="1"/>
</dbReference>
<evidence type="ECO:0000256" key="7">
    <source>
        <dbReference type="PROSITE-ProRule" id="PRU00423"/>
    </source>
</evidence>
<sequence>MRILVVCGAGASSTFVVQRLRQAAREQGVDVTATVATTQSLTIDLETADLVLVGPHLDEAVDRIRAEAAHVGSIVALMPADVYADMEGSRTLALVREAVAGTPHDTAFAHLRIREDHS</sequence>
<accession>A0ABU5N604</accession>